<evidence type="ECO:0000256" key="4">
    <source>
        <dbReference type="ARBA" id="ARBA00022692"/>
    </source>
</evidence>
<feature type="transmembrane region" description="Helical" evidence="10">
    <location>
        <begin position="312"/>
        <end position="331"/>
    </location>
</feature>
<dbReference type="Proteomes" id="UP000176424">
    <property type="component" value="Unassembled WGS sequence"/>
</dbReference>
<dbReference type="FunFam" id="1.10.3370.10:FF:000001">
    <property type="entry name" value="Preprotein translocase subunit SecY"/>
    <property type="match status" value="1"/>
</dbReference>
<comment type="function">
    <text evidence="10 11">The central subunit of the protein translocation channel SecYEG. Consists of two halves formed by TMs 1-5 and 6-10. These two domains form a lateral gate at the front which open onto the bilayer between TMs 2 and 7, and are clamped together by SecE at the back. The channel is closed by both a pore ring composed of hydrophobic SecY resides and a short helix (helix 2A) on the extracellular side of the membrane which forms a plug. The plug probably moves laterally to allow the channel to open. The ring and the pore may move independently.</text>
</comment>
<dbReference type="PROSITE" id="PS00755">
    <property type="entry name" value="SECY_1"/>
    <property type="match status" value="1"/>
</dbReference>
<comment type="caution">
    <text evidence="14">The sequence shown here is derived from an EMBL/GenBank/DDBJ whole genome shotgun (WGS) entry which is preliminary data.</text>
</comment>
<dbReference type="InterPro" id="IPR002208">
    <property type="entry name" value="SecY/SEC61-alpha"/>
</dbReference>
<comment type="subunit">
    <text evidence="10">Component of the Sec protein translocase complex. Heterotrimer consisting of SecY, SecE and SecG subunits. The heterotrimers can form oligomers, although 1 heterotrimer is thought to be able to translocate proteins. Interacts with the ribosome. Interacts with SecDF, and other proteins may be involved. Interacts with SecA.</text>
</comment>
<dbReference type="GO" id="GO:0065002">
    <property type="term" value="P:intracellular protein transmembrane transport"/>
    <property type="evidence" value="ECO:0007669"/>
    <property type="project" value="UniProtKB-UniRule"/>
</dbReference>
<dbReference type="HAMAP" id="MF_01465">
    <property type="entry name" value="SecY"/>
    <property type="match status" value="1"/>
</dbReference>
<dbReference type="InterPro" id="IPR030659">
    <property type="entry name" value="SecY_CS"/>
</dbReference>
<dbReference type="InterPro" id="IPR023201">
    <property type="entry name" value="SecY_dom_sf"/>
</dbReference>
<keyword evidence="3 10" id="KW-0813">Transport</keyword>
<dbReference type="AlphaFoldDB" id="A0A1F4ZT07"/>
<evidence type="ECO:0000313" key="14">
    <source>
        <dbReference type="EMBL" id="OGD09268.1"/>
    </source>
</evidence>
<feature type="transmembrane region" description="Helical" evidence="10">
    <location>
        <begin position="21"/>
        <end position="42"/>
    </location>
</feature>
<evidence type="ECO:0000256" key="5">
    <source>
        <dbReference type="ARBA" id="ARBA00022927"/>
    </source>
</evidence>
<evidence type="ECO:0000313" key="15">
    <source>
        <dbReference type="Proteomes" id="UP000176424"/>
    </source>
</evidence>
<feature type="transmembrane region" description="Helical" evidence="10">
    <location>
        <begin position="366"/>
        <end position="384"/>
    </location>
</feature>
<evidence type="ECO:0000256" key="12">
    <source>
        <dbReference type="RuleBase" id="RU003484"/>
    </source>
</evidence>
<comment type="subcellular location">
    <subcellularLocation>
        <location evidence="10">Cell membrane</location>
        <topology evidence="10">Multi-pass membrane protein</topology>
    </subcellularLocation>
    <subcellularLocation>
        <location evidence="1 12">Membrane</location>
        <topology evidence="1 12">Multi-pass membrane protein</topology>
    </subcellularLocation>
</comment>
<evidence type="ECO:0000256" key="9">
    <source>
        <dbReference type="ARBA" id="ARBA00039733"/>
    </source>
</evidence>
<feature type="transmembrane region" description="Helical" evidence="10">
    <location>
        <begin position="205"/>
        <end position="227"/>
    </location>
</feature>
<dbReference type="InterPro" id="IPR026593">
    <property type="entry name" value="SecY"/>
</dbReference>
<evidence type="ECO:0000256" key="2">
    <source>
        <dbReference type="ARBA" id="ARBA00005751"/>
    </source>
</evidence>
<keyword evidence="5 10" id="KW-0653">Protein transport</keyword>
<evidence type="ECO:0000256" key="6">
    <source>
        <dbReference type="ARBA" id="ARBA00022989"/>
    </source>
</evidence>
<evidence type="ECO:0000256" key="13">
    <source>
        <dbReference type="RuleBase" id="RU004349"/>
    </source>
</evidence>
<comment type="similarity">
    <text evidence="2 10 13">Belongs to the SecY/SEC61-alpha family.</text>
</comment>
<keyword evidence="10" id="KW-1003">Cell membrane</keyword>
<dbReference type="GO" id="GO:0006605">
    <property type="term" value="P:protein targeting"/>
    <property type="evidence" value="ECO:0007669"/>
    <property type="project" value="UniProtKB-UniRule"/>
</dbReference>
<dbReference type="SUPFAM" id="SSF103491">
    <property type="entry name" value="Preprotein translocase SecY subunit"/>
    <property type="match status" value="1"/>
</dbReference>
<feature type="transmembrane region" description="Helical" evidence="10">
    <location>
        <begin position="173"/>
        <end position="193"/>
    </location>
</feature>
<dbReference type="Gene3D" id="1.10.3370.10">
    <property type="entry name" value="SecY subunit domain"/>
    <property type="match status" value="1"/>
</dbReference>
<keyword evidence="6 10" id="KW-1133">Transmembrane helix</keyword>
<dbReference type="GO" id="GO:0043952">
    <property type="term" value="P:protein transport by the Sec complex"/>
    <property type="evidence" value="ECO:0007669"/>
    <property type="project" value="UniProtKB-UniRule"/>
</dbReference>
<proteinExistence type="inferred from homology"/>
<feature type="transmembrane region" description="Helical" evidence="10">
    <location>
        <begin position="115"/>
        <end position="135"/>
    </location>
</feature>
<keyword evidence="8 10" id="KW-0472">Membrane</keyword>
<dbReference type="Pfam" id="PF00344">
    <property type="entry name" value="SecY"/>
    <property type="match status" value="1"/>
</dbReference>
<reference evidence="14 15" key="1">
    <citation type="journal article" date="2016" name="Nat. Commun.">
        <title>Thousands of microbial genomes shed light on interconnected biogeochemical processes in an aquifer system.</title>
        <authorList>
            <person name="Anantharaman K."/>
            <person name="Brown C.T."/>
            <person name="Hug L.A."/>
            <person name="Sharon I."/>
            <person name="Castelle C.J."/>
            <person name="Probst A.J."/>
            <person name="Thomas B.C."/>
            <person name="Singh A."/>
            <person name="Wilkins M.J."/>
            <person name="Karaoz U."/>
            <person name="Brodie E.L."/>
            <person name="Williams K.H."/>
            <person name="Hubbard S.S."/>
            <person name="Banfield J.F."/>
        </authorList>
    </citation>
    <scope>NUCLEOTIDE SEQUENCE [LARGE SCALE GENOMIC DNA]</scope>
</reference>
<evidence type="ECO:0000256" key="3">
    <source>
        <dbReference type="ARBA" id="ARBA00022448"/>
    </source>
</evidence>
<dbReference type="GO" id="GO:0005886">
    <property type="term" value="C:plasma membrane"/>
    <property type="evidence" value="ECO:0007669"/>
    <property type="project" value="UniProtKB-SubCell"/>
</dbReference>
<organism evidence="14 15">
    <name type="scientific">Candidatus Amesbacteria bacterium RIFOXYB1_FULL_44_23</name>
    <dbReference type="NCBI Taxonomy" id="1797263"/>
    <lineage>
        <taxon>Bacteria</taxon>
        <taxon>Candidatus Amesiibacteriota</taxon>
    </lineage>
</organism>
<evidence type="ECO:0000256" key="1">
    <source>
        <dbReference type="ARBA" id="ARBA00004141"/>
    </source>
</evidence>
<name>A0A1F4ZT07_9BACT</name>
<dbReference type="PANTHER" id="PTHR10906">
    <property type="entry name" value="SECY/SEC61-ALPHA FAMILY MEMBER"/>
    <property type="match status" value="1"/>
</dbReference>
<dbReference type="NCBIfam" id="TIGR00967">
    <property type="entry name" value="3a0501s007"/>
    <property type="match status" value="1"/>
</dbReference>
<accession>A0A1F4ZT07</accession>
<feature type="transmembrane region" description="Helical" evidence="10">
    <location>
        <begin position="147"/>
        <end position="166"/>
    </location>
</feature>
<sequence>MNKLSRTLRQIWSARDLRRKLIFTGLMLLAYRFLAHVPVGGVDRIALKNLFSSSQLLGLLDIFSGGTLANFSLVALGLGPYINASIIMQLLTVIFPKLEELQKEGEYGREIVNQYTRLITVPIAILQAFGMYFLLKSQGVFSSLDPASLLALIITMTAGTILTVWLGELITEYGVGNGISLLIFAGIVGRLPVTLGQTAVTLETLNLGNLLVFGATGLLVVAGVVFMNEASRNIVVQYAKRVKAGKIYGGQSTHLPLRVNQAGVIPIIFAVSLVLLPSMVGRFIEQVPNPALANVARAVVKFMEPGGWQYNLIYFVMIVAFTYFYTAIVFNPEKIADDLKKYGGFIPGVRPGEATANYLSGVLNRITFAGALFLGAIAILPAIAQEILNIPTLSIGGTGLLIVVSVVLETTKSLQSQLLVRSYEGFL</sequence>
<dbReference type="PIRSF" id="PIRSF004557">
    <property type="entry name" value="SecY"/>
    <property type="match status" value="1"/>
</dbReference>
<gene>
    <name evidence="10" type="primary">secY</name>
    <name evidence="14" type="ORF">A2397_02950</name>
</gene>
<dbReference type="EMBL" id="MEXR01000035">
    <property type="protein sequence ID" value="OGD09268.1"/>
    <property type="molecule type" value="Genomic_DNA"/>
</dbReference>
<evidence type="ECO:0000256" key="11">
    <source>
        <dbReference type="RuleBase" id="RU000537"/>
    </source>
</evidence>
<dbReference type="PRINTS" id="PR00303">
    <property type="entry name" value="SECYTRNLCASE"/>
</dbReference>
<keyword evidence="7 10" id="KW-0811">Translocation</keyword>
<feature type="transmembrane region" description="Helical" evidence="10">
    <location>
        <begin position="62"/>
        <end position="95"/>
    </location>
</feature>
<dbReference type="PROSITE" id="PS00756">
    <property type="entry name" value="SECY_2"/>
    <property type="match status" value="1"/>
</dbReference>
<evidence type="ECO:0000256" key="8">
    <source>
        <dbReference type="ARBA" id="ARBA00023136"/>
    </source>
</evidence>
<feature type="transmembrane region" description="Helical" evidence="10">
    <location>
        <begin position="264"/>
        <end position="284"/>
    </location>
</feature>
<feature type="transmembrane region" description="Helical" evidence="10">
    <location>
        <begin position="390"/>
        <end position="408"/>
    </location>
</feature>
<protein>
    <recommendedName>
        <fullName evidence="9 10">Protein translocase subunit SecY</fullName>
    </recommendedName>
</protein>
<evidence type="ECO:0000256" key="7">
    <source>
        <dbReference type="ARBA" id="ARBA00023010"/>
    </source>
</evidence>
<dbReference type="STRING" id="1797263.A2397_02950"/>
<evidence type="ECO:0000256" key="10">
    <source>
        <dbReference type="HAMAP-Rule" id="MF_01465"/>
    </source>
</evidence>
<keyword evidence="4 10" id="KW-0812">Transmembrane</keyword>